<dbReference type="Gene3D" id="1.10.472.10">
    <property type="entry name" value="Cyclin-like"/>
    <property type="match status" value="2"/>
</dbReference>
<dbReference type="Proteomes" id="UP001295423">
    <property type="component" value="Unassembled WGS sequence"/>
</dbReference>
<evidence type="ECO:0000259" key="4">
    <source>
        <dbReference type="Pfam" id="PF16899"/>
    </source>
</evidence>
<dbReference type="Pfam" id="PF16899">
    <property type="entry name" value="Cyclin_C_2"/>
    <property type="match status" value="1"/>
</dbReference>
<evidence type="ECO:0000256" key="2">
    <source>
        <dbReference type="SAM" id="MobiDB-lite"/>
    </source>
</evidence>
<evidence type="ECO:0000313" key="5">
    <source>
        <dbReference type="EMBL" id="CAJ1966999.1"/>
    </source>
</evidence>
<sequence>MCEPKESSQLKSWIFTPENLELCRARANRVARKLLSDPAANNTPPPVQCFARDFDASKYPEDQEEGPLELKGSPFLNPEEEALIVNFYVSKLPTLMGPQAQVSRLRRESKIPATAAMLLRRFFLSNSVMMFDPKAIMVASAFLASKVEDAMTDIRYLEEGTQRMNAPVTQAEILPAEIDLLSGINFELLCFHPYKAVLAITEDLRTYLKSEQGKSLVHFSDGNQRPITGHDLKPMHDAAQLIVNDVIVSDIPMLYTPAQIGLASMVVANEEQQSKPDIPQIDLKGYLAQRFEEADQKSMTQLLDNICVMLRGLKDGKYGCGNHKVDMQVLKGIHKKLKKCRLWGAKEKKKKRKKDAAAEGSESDKKRTKTS</sequence>
<dbReference type="PANTHER" id="PTHR10026">
    <property type="entry name" value="CYCLIN"/>
    <property type="match status" value="1"/>
</dbReference>
<dbReference type="EMBL" id="CAKOGP040002313">
    <property type="protein sequence ID" value="CAJ1966999.1"/>
    <property type="molecule type" value="Genomic_DNA"/>
</dbReference>
<reference evidence="5" key="1">
    <citation type="submission" date="2023-08" db="EMBL/GenBank/DDBJ databases">
        <authorList>
            <person name="Audoor S."/>
            <person name="Bilcke G."/>
        </authorList>
    </citation>
    <scope>NUCLEOTIDE SEQUENCE</scope>
</reference>
<evidence type="ECO:0000313" key="6">
    <source>
        <dbReference type="Proteomes" id="UP001295423"/>
    </source>
</evidence>
<dbReference type="CDD" id="cd20524">
    <property type="entry name" value="CYCLIN_CCNH_rpt1"/>
    <property type="match status" value="1"/>
</dbReference>
<keyword evidence="6" id="KW-1185">Reference proteome</keyword>
<dbReference type="Pfam" id="PF00134">
    <property type="entry name" value="Cyclin_N"/>
    <property type="match status" value="1"/>
</dbReference>
<dbReference type="InterPro" id="IPR043198">
    <property type="entry name" value="Cyclin/Ssn8"/>
</dbReference>
<dbReference type="SUPFAM" id="SSF47954">
    <property type="entry name" value="Cyclin-like"/>
    <property type="match status" value="2"/>
</dbReference>
<feature type="domain" description="Cyclin C-terminal" evidence="4">
    <location>
        <begin position="192"/>
        <end position="306"/>
    </location>
</feature>
<feature type="domain" description="Cyclin N-terminal" evidence="3">
    <location>
        <begin position="111"/>
        <end position="188"/>
    </location>
</feature>
<name>A0AAD2PXT8_9STRA</name>
<evidence type="ECO:0008006" key="7">
    <source>
        <dbReference type="Google" id="ProtNLM"/>
    </source>
</evidence>
<dbReference type="InterPro" id="IPR031658">
    <property type="entry name" value="Cyclin_C_2"/>
</dbReference>
<accession>A0AAD2PXT8</accession>
<proteinExistence type="predicted"/>
<evidence type="ECO:0000259" key="3">
    <source>
        <dbReference type="Pfam" id="PF00134"/>
    </source>
</evidence>
<feature type="region of interest" description="Disordered" evidence="2">
    <location>
        <begin position="344"/>
        <end position="371"/>
    </location>
</feature>
<dbReference type="InterPro" id="IPR036915">
    <property type="entry name" value="Cyclin-like_sf"/>
</dbReference>
<evidence type="ECO:0000256" key="1">
    <source>
        <dbReference type="ARBA" id="ARBA00023127"/>
    </source>
</evidence>
<keyword evidence="1" id="KW-0195">Cyclin</keyword>
<dbReference type="GO" id="GO:0016538">
    <property type="term" value="F:cyclin-dependent protein serine/threonine kinase regulator activity"/>
    <property type="evidence" value="ECO:0007669"/>
    <property type="project" value="InterPro"/>
</dbReference>
<dbReference type="InterPro" id="IPR006671">
    <property type="entry name" value="Cyclin_N"/>
</dbReference>
<dbReference type="GO" id="GO:0006357">
    <property type="term" value="P:regulation of transcription by RNA polymerase II"/>
    <property type="evidence" value="ECO:0007669"/>
    <property type="project" value="InterPro"/>
</dbReference>
<dbReference type="AlphaFoldDB" id="A0AAD2PXT8"/>
<comment type="caution">
    <text evidence="5">The sequence shown here is derived from an EMBL/GenBank/DDBJ whole genome shotgun (WGS) entry which is preliminary data.</text>
</comment>
<organism evidence="5 6">
    <name type="scientific">Cylindrotheca closterium</name>
    <dbReference type="NCBI Taxonomy" id="2856"/>
    <lineage>
        <taxon>Eukaryota</taxon>
        <taxon>Sar</taxon>
        <taxon>Stramenopiles</taxon>
        <taxon>Ochrophyta</taxon>
        <taxon>Bacillariophyta</taxon>
        <taxon>Bacillariophyceae</taxon>
        <taxon>Bacillariophycidae</taxon>
        <taxon>Bacillariales</taxon>
        <taxon>Bacillariaceae</taxon>
        <taxon>Cylindrotheca</taxon>
    </lineage>
</organism>
<gene>
    <name evidence="5" type="ORF">CYCCA115_LOCUS22561</name>
</gene>
<feature type="compositionally biased region" description="Basic residues" evidence="2">
    <location>
        <begin position="344"/>
        <end position="354"/>
    </location>
</feature>
<protein>
    <recommendedName>
        <fullName evidence="7">Cyclin-like domain-containing protein</fullName>
    </recommendedName>
</protein>
<dbReference type="CDD" id="cd20525">
    <property type="entry name" value="CYCLIN_CCNH_rpt2"/>
    <property type="match status" value="1"/>
</dbReference>